<feature type="non-terminal residue" evidence="2">
    <location>
        <position position="110"/>
    </location>
</feature>
<dbReference type="Pfam" id="PF17921">
    <property type="entry name" value="Integrase_H2C2"/>
    <property type="match status" value="1"/>
</dbReference>
<dbReference type="AlphaFoldDB" id="A0A087U742"/>
<feature type="domain" description="Integrase zinc-binding" evidence="1">
    <location>
        <begin position="15"/>
        <end position="69"/>
    </location>
</feature>
<evidence type="ECO:0000313" key="3">
    <source>
        <dbReference type="Proteomes" id="UP000054359"/>
    </source>
</evidence>
<dbReference type="OrthoDB" id="6433398at2759"/>
<dbReference type="Gene3D" id="1.10.340.70">
    <property type="match status" value="1"/>
</dbReference>
<dbReference type="PANTHER" id="PTHR47266">
    <property type="entry name" value="ENDONUCLEASE-RELATED"/>
    <property type="match status" value="1"/>
</dbReference>
<evidence type="ECO:0000313" key="2">
    <source>
        <dbReference type="EMBL" id="KFM73181.1"/>
    </source>
</evidence>
<evidence type="ECO:0000259" key="1">
    <source>
        <dbReference type="Pfam" id="PF17921"/>
    </source>
</evidence>
<dbReference type="InterPro" id="IPR041588">
    <property type="entry name" value="Integrase_H2C2"/>
</dbReference>
<dbReference type="EMBL" id="KK118521">
    <property type="protein sequence ID" value="KFM73181.1"/>
    <property type="molecule type" value="Genomic_DNA"/>
</dbReference>
<dbReference type="STRING" id="407821.A0A087U742"/>
<dbReference type="Proteomes" id="UP000054359">
    <property type="component" value="Unassembled WGS sequence"/>
</dbReference>
<sequence>MICGERVKQVALPLCKREYFLKIAHNVPLAGLLGEQKMNQRIKFSCYWPTIKSDVKKYCESCRQCPLRKMVANRDRILIQPIVRPENPFEIWSVDCIGPLEPSSHRVFVS</sequence>
<dbReference type="FunFam" id="1.10.340.70:FF:000001">
    <property type="entry name" value="Retrovirus-related Pol polyprotein from transposon gypsy-like Protein"/>
    <property type="match status" value="1"/>
</dbReference>
<organism evidence="2 3">
    <name type="scientific">Stegodyphus mimosarum</name>
    <name type="common">African social velvet spider</name>
    <dbReference type="NCBI Taxonomy" id="407821"/>
    <lineage>
        <taxon>Eukaryota</taxon>
        <taxon>Metazoa</taxon>
        <taxon>Ecdysozoa</taxon>
        <taxon>Arthropoda</taxon>
        <taxon>Chelicerata</taxon>
        <taxon>Arachnida</taxon>
        <taxon>Araneae</taxon>
        <taxon>Araneomorphae</taxon>
        <taxon>Entelegynae</taxon>
        <taxon>Eresoidea</taxon>
        <taxon>Eresidae</taxon>
        <taxon>Stegodyphus</taxon>
    </lineage>
</organism>
<reference evidence="2 3" key="1">
    <citation type="submission" date="2013-11" db="EMBL/GenBank/DDBJ databases">
        <title>Genome sequencing of Stegodyphus mimosarum.</title>
        <authorList>
            <person name="Bechsgaard J."/>
        </authorList>
    </citation>
    <scope>NUCLEOTIDE SEQUENCE [LARGE SCALE GENOMIC DNA]</scope>
</reference>
<keyword evidence="3" id="KW-1185">Reference proteome</keyword>
<proteinExistence type="predicted"/>
<dbReference type="OMA" id="MICGERV"/>
<dbReference type="InterPro" id="IPR052160">
    <property type="entry name" value="Gypsy_RT_Integrase-like"/>
</dbReference>
<accession>A0A087U742</accession>
<gene>
    <name evidence="2" type="ORF">X975_08960</name>
</gene>
<protein>
    <submittedName>
        <fullName evidence="2">Pro-Pol polyprotein</fullName>
    </submittedName>
</protein>
<name>A0A087U742_STEMI</name>